<sequence length="624" mass="68641">MLARAGHCPVDQGLAVQERATLDQEPRLYSSRRRPGDMASWLRRRLHGNRWTVVAFCLLVTLSVWTITRFPPERPVTYPDLGLMEPQGDIGALMPRVRQVLSSSRRQQTRTLGLWQGRVWPRNPTTVGAEKQGPWGRGDRSKQPPGRASKHPRRVRRDVTLTGDAGLRTQHLVLLRHGEVRDAGAKAPAQPGHEGPMEEVQNETGAPGSPRAGTSGAADARLKPWPLAEGMGLLGAGDRVSVGGEQRGDPVLAPRARAWPGSVGDLQGSGWCDTETPAVPGLAGQTPPWLTEHDVQRLRLLTRGEVVGKARVPGHGQVLQVELSAEGARQGAALPGLSPNCSRGLCGLIKRPEDLLEVLSFHLDRVLGLRRSLPAAARRFHSPLLPYRFTDGGARPVIWWAPDVQHLADPEEDQNSLALGWLQYQALLAHGCSSGPDQAPCLGIRRSEWGRLALFDFLLQVHDRLDRYCCGFQPEPSDPCVEERLREKCRNPAELRLVHILVRSSDPSHLVYIDNAGTLGHPEHKLDFRLLQGIDGFPEAAVRVLASGCLQNLLLKSLQMDPVFWESQGGAAGLHRVLQTLEQRGRVLLQHIQKHNLRLFQDEDLGATTAQAGWLAAGHHTMQP</sequence>
<dbReference type="PANTHER" id="PTHR15905">
    <property type="entry name" value="GOLGI-ASSOCIATED KINASE 1B-RELATED"/>
    <property type="match status" value="1"/>
</dbReference>
<keyword evidence="4" id="KW-0333">Golgi apparatus</keyword>
<protein>
    <submittedName>
        <fullName evidence="8">Golgi associated kinase 1A</fullName>
    </submittedName>
</protein>
<feature type="region of interest" description="Disordered" evidence="6">
    <location>
        <begin position="102"/>
        <end position="163"/>
    </location>
</feature>
<dbReference type="GeneTree" id="ENSGT00420000029769"/>
<reference evidence="8" key="2">
    <citation type="submission" date="2025-09" db="UniProtKB">
        <authorList>
            <consortium name="Ensembl"/>
        </authorList>
    </citation>
    <scope>IDENTIFICATION</scope>
</reference>
<gene>
    <name evidence="8" type="primary">GASK1A</name>
</gene>
<feature type="region of interest" description="Disordered" evidence="6">
    <location>
        <begin position="179"/>
        <end position="218"/>
    </location>
</feature>
<feature type="transmembrane region" description="Helical" evidence="7">
    <location>
        <begin position="51"/>
        <end position="68"/>
    </location>
</feature>
<dbReference type="Proteomes" id="UP000694398">
    <property type="component" value="Unassembled WGS sequence"/>
</dbReference>
<comment type="similarity">
    <text evidence="3">Belongs to the GASK family.</text>
</comment>
<keyword evidence="7" id="KW-0812">Transmembrane</keyword>
<feature type="compositionally biased region" description="Low complexity" evidence="6">
    <location>
        <begin position="102"/>
        <end position="112"/>
    </location>
</feature>
<evidence type="ECO:0000313" key="9">
    <source>
        <dbReference type="Proteomes" id="UP000694398"/>
    </source>
</evidence>
<dbReference type="AlphaFoldDB" id="A0A8C2VRF9"/>
<evidence type="ECO:0000313" key="8">
    <source>
        <dbReference type="Ensembl" id="ENSCLAP00000019551.1"/>
    </source>
</evidence>
<keyword evidence="5 7" id="KW-0472">Membrane</keyword>
<dbReference type="GO" id="GO:0005794">
    <property type="term" value="C:Golgi apparatus"/>
    <property type="evidence" value="ECO:0007669"/>
    <property type="project" value="UniProtKB-SubCell"/>
</dbReference>
<evidence type="ECO:0000256" key="2">
    <source>
        <dbReference type="ARBA" id="ARBA00004555"/>
    </source>
</evidence>
<dbReference type="PANTHER" id="PTHR15905:SF5">
    <property type="entry name" value="GOLGI-ASSOCIATED KINASE 1A"/>
    <property type="match status" value="1"/>
</dbReference>
<keyword evidence="7" id="KW-1133">Transmembrane helix</keyword>
<evidence type="ECO:0000256" key="3">
    <source>
        <dbReference type="ARBA" id="ARBA00007691"/>
    </source>
</evidence>
<evidence type="ECO:0000256" key="6">
    <source>
        <dbReference type="SAM" id="MobiDB-lite"/>
    </source>
</evidence>
<name>A0A8C2VRF9_CHILA</name>
<dbReference type="GO" id="GO:0005783">
    <property type="term" value="C:endoplasmic reticulum"/>
    <property type="evidence" value="ECO:0007669"/>
    <property type="project" value="Ensembl"/>
</dbReference>
<dbReference type="Pfam" id="PF15051">
    <property type="entry name" value="FAM198"/>
    <property type="match status" value="1"/>
</dbReference>
<comment type="subcellular location">
    <subcellularLocation>
        <location evidence="1">Endomembrane system</location>
    </subcellularLocation>
    <subcellularLocation>
        <location evidence="2">Golgi apparatus</location>
    </subcellularLocation>
</comment>
<keyword evidence="9" id="KW-1185">Reference proteome</keyword>
<dbReference type="OMA" id="WFTEHDV"/>
<reference evidence="8" key="1">
    <citation type="submission" date="2025-08" db="UniProtKB">
        <authorList>
            <consortium name="Ensembl"/>
        </authorList>
    </citation>
    <scope>IDENTIFICATION</scope>
</reference>
<organism evidence="8 9">
    <name type="scientific">Chinchilla lanigera</name>
    <name type="common">Long-tailed chinchilla</name>
    <name type="synonym">Chinchilla villidera</name>
    <dbReference type="NCBI Taxonomy" id="34839"/>
    <lineage>
        <taxon>Eukaryota</taxon>
        <taxon>Metazoa</taxon>
        <taxon>Chordata</taxon>
        <taxon>Craniata</taxon>
        <taxon>Vertebrata</taxon>
        <taxon>Euteleostomi</taxon>
        <taxon>Mammalia</taxon>
        <taxon>Eutheria</taxon>
        <taxon>Euarchontoglires</taxon>
        <taxon>Glires</taxon>
        <taxon>Rodentia</taxon>
        <taxon>Hystricomorpha</taxon>
        <taxon>Chinchillidae</taxon>
        <taxon>Chinchilla</taxon>
    </lineage>
</organism>
<accession>A0A8C2VRF9</accession>
<evidence type="ECO:0000256" key="4">
    <source>
        <dbReference type="ARBA" id="ARBA00023034"/>
    </source>
</evidence>
<dbReference type="GO" id="GO:0005576">
    <property type="term" value="C:extracellular region"/>
    <property type="evidence" value="ECO:0007669"/>
    <property type="project" value="Ensembl"/>
</dbReference>
<evidence type="ECO:0000256" key="7">
    <source>
        <dbReference type="SAM" id="Phobius"/>
    </source>
</evidence>
<evidence type="ECO:0000256" key="1">
    <source>
        <dbReference type="ARBA" id="ARBA00004308"/>
    </source>
</evidence>
<dbReference type="Ensembl" id="ENSCLAT00000019744.1">
    <property type="protein sequence ID" value="ENSCLAP00000019551.1"/>
    <property type="gene ID" value="ENSCLAG00000013415.1"/>
</dbReference>
<evidence type="ECO:0000256" key="5">
    <source>
        <dbReference type="ARBA" id="ARBA00023136"/>
    </source>
</evidence>
<proteinExistence type="inferred from homology"/>
<dbReference type="InterPro" id="IPR029207">
    <property type="entry name" value="FAM198"/>
</dbReference>